<feature type="transmembrane region" description="Helical" evidence="1">
    <location>
        <begin position="78"/>
        <end position="99"/>
    </location>
</feature>
<evidence type="ECO:0000256" key="1">
    <source>
        <dbReference type="SAM" id="Phobius"/>
    </source>
</evidence>
<organism evidence="3 4">
    <name type="scientific">Helobdella robusta</name>
    <name type="common">Californian leech</name>
    <dbReference type="NCBI Taxonomy" id="6412"/>
    <lineage>
        <taxon>Eukaryota</taxon>
        <taxon>Metazoa</taxon>
        <taxon>Spiralia</taxon>
        <taxon>Lophotrochozoa</taxon>
        <taxon>Annelida</taxon>
        <taxon>Clitellata</taxon>
        <taxon>Hirudinea</taxon>
        <taxon>Rhynchobdellida</taxon>
        <taxon>Glossiphoniidae</taxon>
        <taxon>Helobdella</taxon>
    </lineage>
</organism>
<feature type="transmembrane region" description="Helical" evidence="1">
    <location>
        <begin position="47"/>
        <end position="72"/>
    </location>
</feature>
<gene>
    <name evidence="3" type="primary">20198168</name>
    <name evidence="2" type="ORF">HELRODRAFT_159109</name>
</gene>
<evidence type="ECO:0000313" key="4">
    <source>
        <dbReference type="Proteomes" id="UP000015101"/>
    </source>
</evidence>
<name>T1ENL8_HELRO</name>
<sequence length="121" mass="13526">MLQSHWIGEFHKNNALNKLRSWLQTTTHPLLVIAGHRWSSLVIAGHCWSLLVIAGHCWSLLVIAGHCWSLLVIAGHCWSLLVITGHCWSLLVIAGHCSLPEKKLRKKTKKLSVAKEVTPSI</sequence>
<dbReference type="InParanoid" id="T1ENL8"/>
<dbReference type="KEGG" id="hro:HELRODRAFT_159109"/>
<dbReference type="RefSeq" id="XP_009009270.1">
    <property type="nucleotide sequence ID" value="XM_009011022.1"/>
</dbReference>
<dbReference type="EnsemblMetazoa" id="HelroT159109">
    <property type="protein sequence ID" value="HelroP159109"/>
    <property type="gene ID" value="HelroG159109"/>
</dbReference>
<dbReference type="CTD" id="20198168"/>
<dbReference type="EMBL" id="AMQM01000190">
    <property type="status" value="NOT_ANNOTATED_CDS"/>
    <property type="molecule type" value="Genomic_DNA"/>
</dbReference>
<keyword evidence="1" id="KW-0812">Transmembrane</keyword>
<dbReference type="EMBL" id="KB095811">
    <property type="protein sequence ID" value="ESO12550.1"/>
    <property type="molecule type" value="Genomic_DNA"/>
</dbReference>
<reference evidence="2 4" key="2">
    <citation type="journal article" date="2013" name="Nature">
        <title>Insights into bilaterian evolution from three spiralian genomes.</title>
        <authorList>
            <person name="Simakov O."/>
            <person name="Marletaz F."/>
            <person name="Cho S.J."/>
            <person name="Edsinger-Gonzales E."/>
            <person name="Havlak P."/>
            <person name="Hellsten U."/>
            <person name="Kuo D.H."/>
            <person name="Larsson T."/>
            <person name="Lv J."/>
            <person name="Arendt D."/>
            <person name="Savage R."/>
            <person name="Osoegawa K."/>
            <person name="de Jong P."/>
            <person name="Grimwood J."/>
            <person name="Chapman J.A."/>
            <person name="Shapiro H."/>
            <person name="Aerts A."/>
            <person name="Otillar R.P."/>
            <person name="Terry A.Y."/>
            <person name="Boore J.L."/>
            <person name="Grigoriev I.V."/>
            <person name="Lindberg D.R."/>
            <person name="Seaver E.C."/>
            <person name="Weisblat D.A."/>
            <person name="Putnam N.H."/>
            <person name="Rokhsar D.S."/>
        </authorList>
    </citation>
    <scope>NUCLEOTIDE SEQUENCE</scope>
</reference>
<evidence type="ECO:0000313" key="3">
    <source>
        <dbReference type="EnsemblMetazoa" id="HelroP159109"/>
    </source>
</evidence>
<dbReference type="GeneID" id="20198168"/>
<dbReference type="OrthoDB" id="8960888at2759"/>
<dbReference type="AlphaFoldDB" id="T1ENL8"/>
<keyword evidence="1" id="KW-1133">Transmembrane helix</keyword>
<accession>T1ENL8</accession>
<protein>
    <submittedName>
        <fullName evidence="2 3">Uncharacterized protein</fullName>
    </submittedName>
</protein>
<dbReference type="HOGENOM" id="CLU_2040587_0_0_1"/>
<keyword evidence="1" id="KW-0472">Membrane</keyword>
<evidence type="ECO:0000313" key="2">
    <source>
        <dbReference type="EMBL" id="ESO12550.1"/>
    </source>
</evidence>
<reference evidence="3" key="3">
    <citation type="submission" date="2015-06" db="UniProtKB">
        <authorList>
            <consortium name="EnsemblMetazoa"/>
        </authorList>
    </citation>
    <scope>IDENTIFICATION</scope>
</reference>
<keyword evidence="4" id="KW-1185">Reference proteome</keyword>
<reference evidence="4" key="1">
    <citation type="submission" date="2012-12" db="EMBL/GenBank/DDBJ databases">
        <authorList>
            <person name="Hellsten U."/>
            <person name="Grimwood J."/>
            <person name="Chapman J.A."/>
            <person name="Shapiro H."/>
            <person name="Aerts A."/>
            <person name="Otillar R.P."/>
            <person name="Terry A.Y."/>
            <person name="Boore J.L."/>
            <person name="Simakov O."/>
            <person name="Marletaz F."/>
            <person name="Cho S.-J."/>
            <person name="Edsinger-Gonzales E."/>
            <person name="Havlak P."/>
            <person name="Kuo D.-H."/>
            <person name="Larsson T."/>
            <person name="Lv J."/>
            <person name="Arendt D."/>
            <person name="Savage R."/>
            <person name="Osoegawa K."/>
            <person name="de Jong P."/>
            <person name="Lindberg D.R."/>
            <person name="Seaver E.C."/>
            <person name="Weisblat D.A."/>
            <person name="Putnam N.H."/>
            <person name="Grigoriev I.V."/>
            <person name="Rokhsar D.S."/>
        </authorList>
    </citation>
    <scope>NUCLEOTIDE SEQUENCE</scope>
</reference>
<dbReference type="Proteomes" id="UP000015101">
    <property type="component" value="Unassembled WGS sequence"/>
</dbReference>
<proteinExistence type="predicted"/>